<keyword evidence="10" id="KW-0285">Flavoprotein</keyword>
<dbReference type="InterPro" id="IPR033886">
    <property type="entry name" value="DHOD_1A"/>
</dbReference>
<evidence type="ECO:0000259" key="14">
    <source>
        <dbReference type="Pfam" id="PF01180"/>
    </source>
</evidence>
<dbReference type="GO" id="GO:0044205">
    <property type="term" value="P:'de novo' UMP biosynthetic process"/>
    <property type="evidence" value="ECO:0007669"/>
    <property type="project" value="UniProtKB-UniPathway"/>
</dbReference>
<evidence type="ECO:0000256" key="1">
    <source>
        <dbReference type="ARBA" id="ARBA00001694"/>
    </source>
</evidence>
<dbReference type="Gene3D" id="2.30.26.10">
    <property type="entry name" value="Dihydroorotate Dehydrogenase A, chain A, domain 2"/>
    <property type="match status" value="1"/>
</dbReference>
<dbReference type="EMBL" id="JQAZ01000008">
    <property type="protein sequence ID" value="KRN30183.1"/>
    <property type="molecule type" value="Genomic_DNA"/>
</dbReference>
<dbReference type="RefSeq" id="WP_057771025.1">
    <property type="nucleotide sequence ID" value="NZ_JQAT01000007.1"/>
</dbReference>
<dbReference type="NCBIfam" id="NF002702">
    <property type="entry name" value="PRK02506.1"/>
    <property type="match status" value="1"/>
</dbReference>
<evidence type="ECO:0000256" key="10">
    <source>
        <dbReference type="ARBA" id="ARBA00022630"/>
    </source>
</evidence>
<dbReference type="Gene3D" id="3.20.20.70">
    <property type="entry name" value="Aldolase class I"/>
    <property type="match status" value="1"/>
</dbReference>
<comment type="function">
    <text evidence="3">Catalyzes the conversion of dihydroorotate to orotate with fumarate as the electron acceptor.</text>
</comment>
<dbReference type="GO" id="GO:1990663">
    <property type="term" value="F:dihydroorotate dehydrogenase (fumarate) activity"/>
    <property type="evidence" value="ECO:0007669"/>
    <property type="project" value="UniProtKB-EC"/>
</dbReference>
<keyword evidence="9" id="KW-0963">Cytoplasm</keyword>
<comment type="subunit">
    <text evidence="7">Homodimer.</text>
</comment>
<dbReference type="CDD" id="cd04741">
    <property type="entry name" value="DHOD_1A_like"/>
    <property type="match status" value="1"/>
</dbReference>
<evidence type="ECO:0000313" key="17">
    <source>
        <dbReference type="Proteomes" id="UP000051645"/>
    </source>
</evidence>
<comment type="subcellular location">
    <subcellularLocation>
        <location evidence="4">Cytoplasm</location>
    </subcellularLocation>
</comment>
<dbReference type="GO" id="GO:0006207">
    <property type="term" value="P:'de novo' pyrimidine nucleobase biosynthetic process"/>
    <property type="evidence" value="ECO:0007669"/>
    <property type="project" value="TreeGrafter"/>
</dbReference>
<dbReference type="InterPro" id="IPR012135">
    <property type="entry name" value="Dihydroorotate_DH_1_2"/>
</dbReference>
<keyword evidence="17" id="KW-1185">Reference proteome</keyword>
<dbReference type="UniPathway" id="UPA00070"/>
<dbReference type="OrthoDB" id="9794954at2"/>
<dbReference type="PATRIC" id="fig|81857.3.peg.2041"/>
<dbReference type="Pfam" id="PF01180">
    <property type="entry name" value="DHO_dh"/>
    <property type="match status" value="1"/>
</dbReference>
<evidence type="ECO:0000256" key="3">
    <source>
        <dbReference type="ARBA" id="ARBA00002934"/>
    </source>
</evidence>
<comment type="similarity">
    <text evidence="6">Belongs to the dihydroorotate dehydrogenase family. Type 1 subfamily.</text>
</comment>
<comment type="cofactor">
    <cofactor evidence="2">
        <name>FMN</name>
        <dbReference type="ChEBI" id="CHEBI:58210"/>
    </cofactor>
</comment>
<feature type="domain" description="Dihydroorotate dehydrogenase catalytic" evidence="14">
    <location>
        <begin position="6"/>
        <end position="292"/>
    </location>
</feature>
<dbReference type="PIRSF" id="PIRSF000164">
    <property type="entry name" value="DHO_oxidase"/>
    <property type="match status" value="1"/>
</dbReference>
<dbReference type="Proteomes" id="UP000051751">
    <property type="component" value="Unassembled WGS sequence"/>
</dbReference>
<dbReference type="InterPro" id="IPR023359">
    <property type="entry name" value="Dihydro_DH_chainA_dom2"/>
</dbReference>
<keyword evidence="12" id="KW-0665">Pyrimidine biosynthesis</keyword>
<keyword evidence="13" id="KW-0560">Oxidoreductase</keyword>
<organism evidence="15 18">
    <name type="scientific">Lactobacillus selangorensis</name>
    <dbReference type="NCBI Taxonomy" id="81857"/>
    <lineage>
        <taxon>Bacteria</taxon>
        <taxon>Bacillati</taxon>
        <taxon>Bacillota</taxon>
        <taxon>Bacilli</taxon>
        <taxon>Lactobacillales</taxon>
        <taxon>Lactobacillaceae</taxon>
        <taxon>Lactobacillus</taxon>
    </lineage>
</organism>
<dbReference type="EC" id="1.3.98.1" evidence="8"/>
<evidence type="ECO:0000313" key="15">
    <source>
        <dbReference type="EMBL" id="KRN27545.1"/>
    </source>
</evidence>
<dbReference type="EMBL" id="JQAT01000007">
    <property type="protein sequence ID" value="KRN27545.1"/>
    <property type="molecule type" value="Genomic_DNA"/>
</dbReference>
<evidence type="ECO:0000256" key="4">
    <source>
        <dbReference type="ARBA" id="ARBA00004496"/>
    </source>
</evidence>
<evidence type="ECO:0000256" key="2">
    <source>
        <dbReference type="ARBA" id="ARBA00001917"/>
    </source>
</evidence>
<protein>
    <recommendedName>
        <fullName evidence="8">dihydroorotate oxidase (fumarate)</fullName>
        <ecNumber evidence="8">1.3.98.1</ecNumber>
    </recommendedName>
</protein>
<dbReference type="Proteomes" id="UP000051645">
    <property type="component" value="Unassembled WGS sequence"/>
</dbReference>
<dbReference type="InterPro" id="IPR050074">
    <property type="entry name" value="DHO_dehydrogenase"/>
</dbReference>
<comment type="catalytic activity">
    <reaction evidence="1">
        <text>(S)-dihydroorotate + fumarate = orotate + succinate</text>
        <dbReference type="Rhea" id="RHEA:30059"/>
        <dbReference type="ChEBI" id="CHEBI:29806"/>
        <dbReference type="ChEBI" id="CHEBI:30031"/>
        <dbReference type="ChEBI" id="CHEBI:30839"/>
        <dbReference type="ChEBI" id="CHEBI:30864"/>
        <dbReference type="EC" id="1.3.98.1"/>
    </reaction>
</comment>
<comment type="pathway">
    <text evidence="5">Pyrimidine metabolism; UMP biosynthesis via de novo pathway.</text>
</comment>
<dbReference type="PANTHER" id="PTHR48109">
    <property type="entry name" value="DIHYDROOROTATE DEHYDROGENASE (QUINONE), MITOCHONDRIAL-RELATED"/>
    <property type="match status" value="1"/>
</dbReference>
<evidence type="ECO:0000313" key="16">
    <source>
        <dbReference type="EMBL" id="KRN30183.1"/>
    </source>
</evidence>
<evidence type="ECO:0000256" key="6">
    <source>
        <dbReference type="ARBA" id="ARBA00008008"/>
    </source>
</evidence>
<evidence type="ECO:0000256" key="13">
    <source>
        <dbReference type="ARBA" id="ARBA00023002"/>
    </source>
</evidence>
<dbReference type="InterPro" id="IPR013785">
    <property type="entry name" value="Aldolase_TIM"/>
</dbReference>
<evidence type="ECO:0000256" key="11">
    <source>
        <dbReference type="ARBA" id="ARBA00022643"/>
    </source>
</evidence>
<evidence type="ECO:0000256" key="7">
    <source>
        <dbReference type="ARBA" id="ARBA00011738"/>
    </source>
</evidence>
<dbReference type="GO" id="GO:0005737">
    <property type="term" value="C:cytoplasm"/>
    <property type="evidence" value="ECO:0007669"/>
    <property type="project" value="UniProtKB-SubCell"/>
</dbReference>
<evidence type="ECO:0000256" key="5">
    <source>
        <dbReference type="ARBA" id="ARBA00004725"/>
    </source>
</evidence>
<evidence type="ECO:0000256" key="8">
    <source>
        <dbReference type="ARBA" id="ARBA00011911"/>
    </source>
</evidence>
<dbReference type="SUPFAM" id="SSF51395">
    <property type="entry name" value="FMN-linked oxidoreductases"/>
    <property type="match status" value="1"/>
</dbReference>
<name>A0A0R2FFY3_9LACO</name>
<proteinExistence type="inferred from homology"/>
<evidence type="ECO:0000256" key="12">
    <source>
        <dbReference type="ARBA" id="ARBA00022975"/>
    </source>
</evidence>
<gene>
    <name evidence="15" type="ORF">IV38_GL002000</name>
    <name evidence="16" type="ORF">IV40_GL002029</name>
</gene>
<evidence type="ECO:0000313" key="18">
    <source>
        <dbReference type="Proteomes" id="UP000051751"/>
    </source>
</evidence>
<dbReference type="AlphaFoldDB" id="A0A0R2FFY3"/>
<keyword evidence="11" id="KW-0288">FMN</keyword>
<evidence type="ECO:0000256" key="9">
    <source>
        <dbReference type="ARBA" id="ARBA00022490"/>
    </source>
</evidence>
<accession>A0A0R2FFY3</accession>
<reference evidence="17 18" key="1">
    <citation type="journal article" date="2015" name="Genome Announc.">
        <title>Expanding the biotechnology potential of lactobacilli through comparative genomics of 213 strains and associated genera.</title>
        <authorList>
            <person name="Sun Z."/>
            <person name="Harris H.M."/>
            <person name="McCann A."/>
            <person name="Guo C."/>
            <person name="Argimon S."/>
            <person name="Zhang W."/>
            <person name="Yang X."/>
            <person name="Jeffery I.B."/>
            <person name="Cooney J.C."/>
            <person name="Kagawa T.F."/>
            <person name="Liu W."/>
            <person name="Song Y."/>
            <person name="Salvetti E."/>
            <person name="Wrobel A."/>
            <person name="Rasinkangas P."/>
            <person name="Parkhill J."/>
            <person name="Rea M.C."/>
            <person name="O'Sullivan O."/>
            <person name="Ritari J."/>
            <person name="Douillard F.P."/>
            <person name="Paul Ross R."/>
            <person name="Yang R."/>
            <person name="Briner A.E."/>
            <person name="Felis G.E."/>
            <person name="de Vos W.M."/>
            <person name="Barrangou R."/>
            <person name="Klaenhammer T.R."/>
            <person name="Caufield P.W."/>
            <person name="Cui Y."/>
            <person name="Zhang H."/>
            <person name="O'Toole P.W."/>
        </authorList>
    </citation>
    <scope>NUCLEOTIDE SEQUENCE [LARGE SCALE GENOMIC DNA]</scope>
    <source>
        <strain evidence="15 18">ATCC BAA-66</strain>
        <strain evidence="16 17">DSM 13344</strain>
    </source>
</reference>
<dbReference type="PANTHER" id="PTHR48109:SF1">
    <property type="entry name" value="DIHYDROOROTATE DEHYDROGENASE (FUMARATE)"/>
    <property type="match status" value="1"/>
</dbReference>
<comment type="caution">
    <text evidence="15">The sequence shown here is derived from an EMBL/GenBank/DDBJ whole genome shotgun (WGS) entry which is preliminary data.</text>
</comment>
<sequence length="311" mass="34359">MVDTKTKLGPFQFQNVVMNAAGVRSFTTEELDKLVQSQAGGVIAKSTSQTFEQGNQAPRYADTDLGSIHSMGLPREGLSYYLDAALKQQDQVSKPLFLSVNGKNRDDNLAMLQQINASHFKGITELMLASPYSPQISLGYRVNDMDALLKDVFSFFTKPLGVKLPPYFDEDLFDQVAAVLNRYPLLYVNCISGLPNGLVINPHTETVMLRPQHGFGNIGGQYVKPTALANVRAFYKRLDPKIQIIGTGGVQTGEDLFEHILCGASVVQVGTALSKEGPHIFGRLTRELETIMRQKGYEHIDDFKGKLKTLD</sequence>
<dbReference type="InterPro" id="IPR005720">
    <property type="entry name" value="Dihydroorotate_DH_cat"/>
</dbReference>
<dbReference type="STRING" id="81857.IV38_GL002000"/>